<proteinExistence type="predicted"/>
<dbReference type="Proteomes" id="UP000019591">
    <property type="component" value="Chromosome"/>
</dbReference>
<sequence length="41" mass="4650">MQNEIQECLHTSASARRKIIKSRLLKYQDAICEVDVSGDIS</sequence>
<dbReference type="EMBL" id="CP007452">
    <property type="protein sequence ID" value="AHM57345.1"/>
    <property type="molecule type" value="Genomic_DNA"/>
</dbReference>
<evidence type="ECO:0000313" key="2">
    <source>
        <dbReference type="Proteomes" id="UP000019591"/>
    </source>
</evidence>
<name>W8T8X5_PEPAC</name>
<accession>W8T8X5</accession>
<evidence type="ECO:0000313" key="1">
    <source>
        <dbReference type="EMBL" id="AHM57345.1"/>
    </source>
</evidence>
<organism evidence="1 2">
    <name type="scientific">Peptoclostridium acidaminophilum DSM 3953</name>
    <dbReference type="NCBI Taxonomy" id="1286171"/>
    <lineage>
        <taxon>Bacteria</taxon>
        <taxon>Bacillati</taxon>
        <taxon>Bacillota</taxon>
        <taxon>Clostridia</taxon>
        <taxon>Peptostreptococcales</taxon>
        <taxon>Peptoclostridiaceae</taxon>
        <taxon>Peptoclostridium</taxon>
    </lineage>
</organism>
<dbReference type="HOGENOM" id="CLU_3270167_0_0_9"/>
<keyword evidence="2" id="KW-1185">Reference proteome</keyword>
<protein>
    <submittedName>
        <fullName evidence="1">Uncharacterized protein</fullName>
    </submittedName>
</protein>
<dbReference type="AlphaFoldDB" id="W8T8X5"/>
<reference evidence="1 2" key="1">
    <citation type="journal article" date="2014" name="Genome Announc.">
        <title>Complete Genome Sequence of Amino Acid-Utilizing Eubacterium acidaminophilum al-2 (DSM 3953).</title>
        <authorList>
            <person name="Poehlein A."/>
            <person name="Andreesen J.R."/>
            <person name="Daniel R."/>
        </authorList>
    </citation>
    <scope>NUCLEOTIDE SEQUENCE [LARGE SCALE GENOMIC DNA]</scope>
    <source>
        <strain evidence="1 2">DSM 3953</strain>
    </source>
</reference>
<dbReference type="KEGG" id="eac:EAL2_c20640"/>
<gene>
    <name evidence="1" type="ORF">EAL2_c20640</name>
</gene>